<dbReference type="Proteomes" id="UP000011760">
    <property type="component" value="Chromosome"/>
</dbReference>
<dbReference type="EMBL" id="CP004354">
    <property type="protein sequence ID" value="AGG67796.1"/>
    <property type="molecule type" value="Genomic_DNA"/>
</dbReference>
<dbReference type="SUPFAM" id="SSF55961">
    <property type="entry name" value="Bet v1-like"/>
    <property type="match status" value="1"/>
</dbReference>
<evidence type="ECO:0000313" key="1">
    <source>
        <dbReference type="EMBL" id="AGG67796.1"/>
    </source>
</evidence>
<gene>
    <name evidence="1" type="ORF">H924_11850</name>
</gene>
<dbReference type="Gene3D" id="3.30.530.20">
    <property type="match status" value="1"/>
</dbReference>
<dbReference type="OrthoDB" id="880456at2"/>
<organism evidence="1 2">
    <name type="scientific">Corynebacterium callunae DSM 20147</name>
    <dbReference type="NCBI Taxonomy" id="1121353"/>
    <lineage>
        <taxon>Bacteria</taxon>
        <taxon>Bacillati</taxon>
        <taxon>Actinomycetota</taxon>
        <taxon>Actinomycetes</taxon>
        <taxon>Mycobacteriales</taxon>
        <taxon>Corynebacteriaceae</taxon>
        <taxon>Corynebacterium</taxon>
    </lineage>
</organism>
<sequence length="135" mass="14697">METSDSRHISVLSSADVQTIYDLARDLPQLPTWASGLAAGNLRLIDENRVELDSPMGQVLTTFTPRNDLGILDHIVVLPDGQEVLNPFRVVPHFLGSELIFTVRQGGDSEENFAADCQAVQADLERLVALAEGQG</sequence>
<dbReference type="HOGENOM" id="CLU_132537_0_0_11"/>
<dbReference type="InterPro" id="IPR023393">
    <property type="entry name" value="START-like_dom_sf"/>
</dbReference>
<dbReference type="PATRIC" id="fig|1121353.3.peg.2422"/>
<proteinExistence type="predicted"/>
<dbReference type="KEGG" id="ccn:H924_11850"/>
<name>M1TU93_9CORY</name>
<keyword evidence="2" id="KW-1185">Reference proteome</keyword>
<dbReference type="eggNOG" id="COG5637">
    <property type="taxonomic scope" value="Bacteria"/>
</dbReference>
<reference evidence="1 2" key="1">
    <citation type="submission" date="2013-02" db="EMBL/GenBank/DDBJ databases">
        <title>The complete genome sequence of Corynebacterium callunae DSM 20147.</title>
        <authorList>
            <person name="Ruckert C."/>
            <person name="Albersmeier A."/>
            <person name="Kalinowski J."/>
        </authorList>
    </citation>
    <scope>NUCLEOTIDE SEQUENCE [LARGE SCALE GENOMIC DNA]</scope>
    <source>
        <strain evidence="1 2">DSM 20147</strain>
    </source>
</reference>
<dbReference type="RefSeq" id="WP_015652222.1">
    <property type="nucleotide sequence ID" value="NC_020506.1"/>
</dbReference>
<evidence type="ECO:0008006" key="3">
    <source>
        <dbReference type="Google" id="ProtNLM"/>
    </source>
</evidence>
<accession>M1TU93</accession>
<dbReference type="AlphaFoldDB" id="M1TU93"/>
<protein>
    <recommendedName>
        <fullName evidence="3">Polyketide cyclase / dehydrase and lipid transport</fullName>
    </recommendedName>
</protein>
<evidence type="ECO:0000313" key="2">
    <source>
        <dbReference type="Proteomes" id="UP000011760"/>
    </source>
</evidence>